<evidence type="ECO:0000313" key="3">
    <source>
        <dbReference type="Proteomes" id="UP000632454"/>
    </source>
</evidence>
<evidence type="ECO:0000313" key="2">
    <source>
        <dbReference type="EMBL" id="GGF37538.1"/>
    </source>
</evidence>
<dbReference type="PANTHER" id="PTHR11695:SF294">
    <property type="entry name" value="RETICULON-4-INTERACTING PROTEIN 1, MITOCHONDRIAL"/>
    <property type="match status" value="1"/>
</dbReference>
<reference evidence="3" key="1">
    <citation type="journal article" date="2019" name="Int. J. Syst. Evol. Microbiol.">
        <title>The Global Catalogue of Microorganisms (GCM) 10K type strain sequencing project: providing services to taxonomists for standard genome sequencing and annotation.</title>
        <authorList>
            <consortium name="The Broad Institute Genomics Platform"/>
            <consortium name="The Broad Institute Genome Sequencing Center for Infectious Disease"/>
            <person name="Wu L."/>
            <person name="Ma J."/>
        </authorList>
    </citation>
    <scope>NUCLEOTIDE SEQUENCE [LARGE SCALE GENOMIC DNA]</scope>
    <source>
        <strain evidence="3">CCM 7855</strain>
    </source>
</reference>
<name>A0ABQ1V646_9NOCA</name>
<dbReference type="InterPro" id="IPR020843">
    <property type="entry name" value="ER"/>
</dbReference>
<evidence type="ECO:0000259" key="1">
    <source>
        <dbReference type="SMART" id="SM00829"/>
    </source>
</evidence>
<dbReference type="CDD" id="cd05289">
    <property type="entry name" value="MDR_like_2"/>
    <property type="match status" value="1"/>
</dbReference>
<dbReference type="SUPFAM" id="SSF51735">
    <property type="entry name" value="NAD(P)-binding Rossmann-fold domains"/>
    <property type="match status" value="1"/>
</dbReference>
<dbReference type="Proteomes" id="UP000632454">
    <property type="component" value="Unassembled WGS sequence"/>
</dbReference>
<dbReference type="InterPro" id="IPR036291">
    <property type="entry name" value="NAD(P)-bd_dom_sf"/>
</dbReference>
<protein>
    <submittedName>
        <fullName evidence="2">NADPH:quinone oxidoreductase</fullName>
    </submittedName>
</protein>
<dbReference type="InterPro" id="IPR011032">
    <property type="entry name" value="GroES-like_sf"/>
</dbReference>
<accession>A0ABQ1V646</accession>
<dbReference type="Pfam" id="PF13602">
    <property type="entry name" value="ADH_zinc_N_2"/>
    <property type="match status" value="1"/>
</dbReference>
<dbReference type="SUPFAM" id="SSF50129">
    <property type="entry name" value="GroES-like"/>
    <property type="match status" value="1"/>
</dbReference>
<proteinExistence type="predicted"/>
<keyword evidence="3" id="KW-1185">Reference proteome</keyword>
<sequence>MKAFVIDKYKAPVHVAEIPVPAVGPREVLVRVAAASVNPLDTLVRSGEFKQLLKYKFPLVLGHDVAGTVIEVGSAVTGFAVGDEVFSRPRDLHIGTFAEFIAIDEGDVARKPWNLSFTEAAAVPLVALAAWQILVERGNVGPGSRVLVHAGAGGLGSTVVQLAKYLGAPVATTAGTSSAELVTALGADVVVDYRKADFAEVLSDYDLAIDAVGGDNLMKTLTVLKPGGLALGVTGPPDAGFATQLNAPKPFEWVLSLLSRKVRAAAKKNGVTYSFFFMRADGAQLATLAALYESGQLRPVIDTTFSFDQTLEAIAYVDAGRARGGKVVITHD</sequence>
<dbReference type="SMART" id="SM00829">
    <property type="entry name" value="PKS_ER"/>
    <property type="match status" value="1"/>
</dbReference>
<dbReference type="PANTHER" id="PTHR11695">
    <property type="entry name" value="ALCOHOL DEHYDROGENASE RELATED"/>
    <property type="match status" value="1"/>
</dbReference>
<dbReference type="InterPro" id="IPR050700">
    <property type="entry name" value="YIM1/Zinc_Alcohol_DH_Fams"/>
</dbReference>
<feature type="domain" description="Enoyl reductase (ER)" evidence="1">
    <location>
        <begin position="10"/>
        <end position="329"/>
    </location>
</feature>
<dbReference type="Gene3D" id="3.90.180.10">
    <property type="entry name" value="Medium-chain alcohol dehydrogenases, catalytic domain"/>
    <property type="match status" value="1"/>
</dbReference>
<organism evidence="2 3">
    <name type="scientific">Williamsia phyllosphaerae</name>
    <dbReference type="NCBI Taxonomy" id="885042"/>
    <lineage>
        <taxon>Bacteria</taxon>
        <taxon>Bacillati</taxon>
        <taxon>Actinomycetota</taxon>
        <taxon>Actinomycetes</taxon>
        <taxon>Mycobacteriales</taxon>
        <taxon>Nocardiaceae</taxon>
        <taxon>Williamsia</taxon>
    </lineage>
</organism>
<dbReference type="EMBL" id="BMCS01000002">
    <property type="protein sequence ID" value="GGF37538.1"/>
    <property type="molecule type" value="Genomic_DNA"/>
</dbReference>
<dbReference type="Pfam" id="PF08240">
    <property type="entry name" value="ADH_N"/>
    <property type="match status" value="1"/>
</dbReference>
<gene>
    <name evidence="2" type="ORF">GCM10007298_36620</name>
</gene>
<dbReference type="InterPro" id="IPR013154">
    <property type="entry name" value="ADH-like_N"/>
</dbReference>
<comment type="caution">
    <text evidence="2">The sequence shown here is derived from an EMBL/GenBank/DDBJ whole genome shotgun (WGS) entry which is preliminary data.</text>
</comment>
<dbReference type="RefSeq" id="WP_188491425.1">
    <property type="nucleotide sequence ID" value="NZ_BMCS01000002.1"/>
</dbReference>
<dbReference type="Gene3D" id="3.40.50.720">
    <property type="entry name" value="NAD(P)-binding Rossmann-like Domain"/>
    <property type="match status" value="1"/>
</dbReference>